<dbReference type="AlphaFoldDB" id="Q0RZV5"/>
<name>Q0RZV5_RHOJR</name>
<dbReference type="EMBL" id="CP000432">
    <property type="protein sequence ID" value="ABG99181.1"/>
    <property type="molecule type" value="Genomic_DNA"/>
</dbReference>
<geneLocation type="plasmid" evidence="2 3">
    <name>pRHL1</name>
</geneLocation>
<organism evidence="2 3">
    <name type="scientific">Rhodococcus jostii (strain RHA1)</name>
    <dbReference type="NCBI Taxonomy" id="101510"/>
    <lineage>
        <taxon>Bacteria</taxon>
        <taxon>Bacillati</taxon>
        <taxon>Actinomycetota</taxon>
        <taxon>Actinomycetes</taxon>
        <taxon>Mycobacteriales</taxon>
        <taxon>Nocardiaceae</taxon>
        <taxon>Rhodococcus</taxon>
    </lineage>
</organism>
<sequence length="155" mass="17184">MEVRRMMFGVAPSEADWPQDVVPSAPQERGIQAQGVGAPTSEGSPMTRPASSGRREGREWDFITLLADYDEHDTLALTEFEQWSPDSRWIDERDFRSRPLLRGGCQSAQLKTVVCSAGVTVRQTARVSRTRSSAQAWSAFIDGAATAPARFRRPT</sequence>
<gene>
    <name evidence="2" type="ordered locus">RHA1_ro08134</name>
</gene>
<dbReference type="HOGENOM" id="CLU_1694120_0_0_11"/>
<evidence type="ECO:0000313" key="3">
    <source>
        <dbReference type="Proteomes" id="UP000008710"/>
    </source>
</evidence>
<proteinExistence type="predicted"/>
<reference evidence="3" key="1">
    <citation type="journal article" date="2006" name="Proc. Natl. Acad. Sci. U.S.A.">
        <title>The complete genome of Rhodococcus sp. RHA1 provides insights into a catabolic powerhouse.</title>
        <authorList>
            <person name="McLeod M.P."/>
            <person name="Warren R.L."/>
            <person name="Hsiao W.W.L."/>
            <person name="Araki N."/>
            <person name="Myhre M."/>
            <person name="Fernandes C."/>
            <person name="Miyazawa D."/>
            <person name="Wong W."/>
            <person name="Lillquist A.L."/>
            <person name="Wang D."/>
            <person name="Dosanjh M."/>
            <person name="Hara H."/>
            <person name="Petrescu A."/>
            <person name="Morin R.D."/>
            <person name="Yang G."/>
            <person name="Stott J.M."/>
            <person name="Schein J.E."/>
            <person name="Shin H."/>
            <person name="Smailus D."/>
            <person name="Siddiqui A.S."/>
            <person name="Marra M.A."/>
            <person name="Jones S.J.M."/>
            <person name="Holt R."/>
            <person name="Brinkman F.S.L."/>
            <person name="Miyauchi K."/>
            <person name="Fukuda M."/>
            <person name="Davies J.E."/>
            <person name="Mohn W.W."/>
            <person name="Eltis L.D."/>
        </authorList>
    </citation>
    <scope>NUCLEOTIDE SEQUENCE [LARGE SCALE GENOMIC DNA]</scope>
    <source>
        <strain evidence="3">RHA1</strain>
    </source>
</reference>
<protein>
    <submittedName>
        <fullName evidence="2">Uncharacterized protein</fullName>
    </submittedName>
</protein>
<keyword evidence="2" id="KW-0614">Plasmid</keyword>
<dbReference type="KEGG" id="rha:RHA1_ro08134"/>
<evidence type="ECO:0000256" key="1">
    <source>
        <dbReference type="SAM" id="MobiDB-lite"/>
    </source>
</evidence>
<feature type="region of interest" description="Disordered" evidence="1">
    <location>
        <begin position="16"/>
        <end position="56"/>
    </location>
</feature>
<accession>Q0RZV5</accession>
<evidence type="ECO:0000313" key="2">
    <source>
        <dbReference type="EMBL" id="ABG99181.1"/>
    </source>
</evidence>
<dbReference type="Proteomes" id="UP000008710">
    <property type="component" value="Plasmid pRHL1"/>
</dbReference>